<dbReference type="RefSeq" id="WP_183694695.1">
    <property type="nucleotide sequence ID" value="NZ_JACICA010000002.1"/>
</dbReference>
<dbReference type="PANTHER" id="PTHR43022">
    <property type="entry name" value="PROTEIN SMF"/>
    <property type="match status" value="1"/>
</dbReference>
<accession>A0A7W5Y125</accession>
<dbReference type="Pfam" id="PF17782">
    <property type="entry name" value="WHD_DprA"/>
    <property type="match status" value="1"/>
</dbReference>
<feature type="domain" description="DprA winged helix" evidence="3">
    <location>
        <begin position="304"/>
        <end position="355"/>
    </location>
</feature>
<evidence type="ECO:0000256" key="1">
    <source>
        <dbReference type="ARBA" id="ARBA00006525"/>
    </source>
</evidence>
<dbReference type="Gene3D" id="3.40.50.450">
    <property type="match status" value="1"/>
</dbReference>
<evidence type="ECO:0000313" key="5">
    <source>
        <dbReference type="Proteomes" id="UP000541425"/>
    </source>
</evidence>
<dbReference type="InterPro" id="IPR036388">
    <property type="entry name" value="WH-like_DNA-bd_sf"/>
</dbReference>
<protein>
    <submittedName>
        <fullName evidence="4">DNA processing protein</fullName>
    </submittedName>
</protein>
<dbReference type="GO" id="GO:0009294">
    <property type="term" value="P:DNA-mediated transformation"/>
    <property type="evidence" value="ECO:0007669"/>
    <property type="project" value="InterPro"/>
</dbReference>
<dbReference type="Gene3D" id="1.10.10.10">
    <property type="entry name" value="Winged helix-like DNA-binding domain superfamily/Winged helix DNA-binding domain"/>
    <property type="match status" value="1"/>
</dbReference>
<evidence type="ECO:0000259" key="3">
    <source>
        <dbReference type="Pfam" id="PF17782"/>
    </source>
</evidence>
<proteinExistence type="inferred from homology"/>
<dbReference type="AlphaFoldDB" id="A0A7W5Y125"/>
<organism evidence="4 5">
    <name type="scientific">Alloprevotella rava</name>
    <dbReference type="NCBI Taxonomy" id="671218"/>
    <lineage>
        <taxon>Bacteria</taxon>
        <taxon>Pseudomonadati</taxon>
        <taxon>Bacteroidota</taxon>
        <taxon>Bacteroidia</taxon>
        <taxon>Bacteroidales</taxon>
        <taxon>Prevotellaceae</taxon>
        <taxon>Alloprevotella</taxon>
    </lineage>
</organism>
<evidence type="ECO:0000259" key="2">
    <source>
        <dbReference type="Pfam" id="PF02481"/>
    </source>
</evidence>
<dbReference type="Proteomes" id="UP000541425">
    <property type="component" value="Unassembled WGS sequence"/>
</dbReference>
<dbReference type="PANTHER" id="PTHR43022:SF1">
    <property type="entry name" value="PROTEIN SMF"/>
    <property type="match status" value="1"/>
</dbReference>
<evidence type="ECO:0000313" key="4">
    <source>
        <dbReference type="EMBL" id="MBB3702145.1"/>
    </source>
</evidence>
<sequence>MNEQHFLLALSRLRGCSQAQALEAYQTFGSAQAVFEKGKEGPEKLRAALKNAPEALKWAEQQAEFCRSKSIRILSFDDADYPERLRNCADAPLLLFYRGTAQLNAPHILSVVGTRHITEYGKDLCRHLLQDLAQLLPDTLIVSGLAYGVDIHAHRNALDHHLPTVGVLAHGLDRIYPASHRDTAIRMLEAGGLLTEYPSNTKPDKGNFVRRNRIVAGIADATIVVESAAKGGALITAHLAQNYNRDVFAYPGCIGDPYSEGCNRIIAQQTAQLVTSAEDITLALQWTQQETLQPIQRELFPELLPEEECICKSLADGHPHTISNLVTATALPFNKVNTLLLSMELRGLIKVLPGGMYRLLK</sequence>
<dbReference type="InterPro" id="IPR041614">
    <property type="entry name" value="DprA_WH"/>
</dbReference>
<comment type="similarity">
    <text evidence="1">Belongs to the DprA/Smf family.</text>
</comment>
<name>A0A7W5Y125_9BACT</name>
<gene>
    <name evidence="4" type="ORF">FHS60_000598</name>
</gene>
<feature type="domain" description="Smf/DprA SLOG" evidence="2">
    <location>
        <begin position="73"/>
        <end position="283"/>
    </location>
</feature>
<dbReference type="Pfam" id="PF02481">
    <property type="entry name" value="DNA_processg_A"/>
    <property type="match status" value="1"/>
</dbReference>
<dbReference type="SUPFAM" id="SSF102405">
    <property type="entry name" value="MCP/YpsA-like"/>
    <property type="match status" value="1"/>
</dbReference>
<reference evidence="4 5" key="1">
    <citation type="submission" date="2020-08" db="EMBL/GenBank/DDBJ databases">
        <title>Genomic Encyclopedia of Type Strains, Phase IV (KMG-IV): sequencing the most valuable type-strain genomes for metagenomic binning, comparative biology and taxonomic classification.</title>
        <authorList>
            <person name="Goeker M."/>
        </authorList>
    </citation>
    <scope>NUCLEOTIDE SEQUENCE [LARGE SCALE GENOMIC DNA]</scope>
    <source>
        <strain evidence="4 5">DSM 22548</strain>
    </source>
</reference>
<dbReference type="InterPro" id="IPR003488">
    <property type="entry name" value="DprA"/>
</dbReference>
<dbReference type="NCBIfam" id="TIGR00732">
    <property type="entry name" value="dprA"/>
    <property type="match status" value="1"/>
</dbReference>
<dbReference type="InterPro" id="IPR057666">
    <property type="entry name" value="DrpA_SLOG"/>
</dbReference>
<dbReference type="EMBL" id="JACICA010000002">
    <property type="protein sequence ID" value="MBB3702145.1"/>
    <property type="molecule type" value="Genomic_DNA"/>
</dbReference>
<comment type="caution">
    <text evidence="4">The sequence shown here is derived from an EMBL/GenBank/DDBJ whole genome shotgun (WGS) entry which is preliminary data.</text>
</comment>